<comment type="caution">
    <text evidence="1">The sequence shown here is derived from an EMBL/GenBank/DDBJ whole genome shotgun (WGS) entry which is preliminary data.</text>
</comment>
<keyword evidence="2" id="KW-1185">Reference proteome</keyword>
<protein>
    <submittedName>
        <fullName evidence="1">Uncharacterized protein</fullName>
    </submittedName>
</protein>
<proteinExistence type="predicted"/>
<name>A0ACC2UUD4_9TREE</name>
<dbReference type="Proteomes" id="UP001241377">
    <property type="component" value="Unassembled WGS sequence"/>
</dbReference>
<accession>A0ACC2UUD4</accession>
<dbReference type="EMBL" id="JASBWR010000164">
    <property type="protein sequence ID" value="KAJ9090699.1"/>
    <property type="molecule type" value="Genomic_DNA"/>
</dbReference>
<gene>
    <name evidence="1" type="ORF">QFC19_009501</name>
</gene>
<reference evidence="1" key="1">
    <citation type="submission" date="2023-04" db="EMBL/GenBank/DDBJ databases">
        <title>Draft Genome sequencing of Naganishia species isolated from polar environments using Oxford Nanopore Technology.</title>
        <authorList>
            <person name="Leo P."/>
            <person name="Venkateswaran K."/>
        </authorList>
    </citation>
    <scope>NUCLEOTIDE SEQUENCE</scope>
    <source>
        <strain evidence="1">MNA-CCFEE 5261</strain>
    </source>
</reference>
<evidence type="ECO:0000313" key="1">
    <source>
        <dbReference type="EMBL" id="KAJ9090699.1"/>
    </source>
</evidence>
<sequence length="4897" mass="554551">MDHSIQLPLDDCQRFYKAYLKSGVKTSQPLAFDPKKSANDNLRRLSVDALHPANTFGALYAYEPVFLDLICRWIDDPLIEADYCKSIGELKPVIEGVIVVNALTRLVGVHQESLNLIEDFISKANFFDRLKENAKESSIAELEYILIAFLRLIDHDAPRFKHFIDPEILHRIINIDSSGAQVAKYLATMILCRYINSSEHAQKVMLDKIENPIGSLEGDHSINFKYFHFLEAKRLNRFMNLPEKVSSSTICIEIQESEFCSLVHLVCGRLIPKHSISDMKSTTDTSFVPTKEALNVIRNVTSHILTNKPVILYGAAGSGKTYLVNQLAKRMGYHDSIVKVHLGDQTDAKILLGTYTSGPKPGSFEWRAGVLTTAVREGKWLLIEDIDRAPTEVLSVLLPLLENRKLSIPSRGEVIRAANGFQIIATIRTSDSKNIPDMIGIRNWTLVPVETPSDKNLKDIIQAKYPLLTDLIPYFIRAFNEVVQLYSSNAFISLNKGSNPRIVSIRDLMKLCARCNKILQNEMTSSVLESSTYDNVFAEVVDCFGSALTEQKALEPIVNTIGEVFEIPTSRVNLFLSKHVPAYNNGDHHLTIGRATLKKDSVGKSTKSVNAASFARTNHSLRLMEQIGAALLMTEPVLLVGETGTGKTTVVQQMAKLMNKKITVINVSQQTESSDLLGGYKPVTSKIMALPLQETFEELFSSTFSKKKNERFSNVLNKCFNKGQWKNVVKLWLESVKMARDVLQKQEPERSEDETPKKKRKLEIKDKVHLLERWCAFEEKARNFETHSSSLEDAFVFDFVEGSLVKAVRNGEWLLLDEINLASPDTLESIADLITDKLEERSLLLTEKGDINSINAHPEFRIFACMNPSTDIGKRDLPLSIRSRFSEIYVHSPDSDIQDLLAIIDKYVGRFSVTDEWLGNDIAELYLSAKKLADSNQIVDGANQRPHFSIRTLTRTLLYVSDIVNIYGVRRSLYEGFCMSFLTLLDSKSEAILHPLIKQYTIEKLKNSNSVMRQTPPDPSNGTDKYVQFKHYWLPQGSFDIIPQPHYIITPFVEKNILNLVRATSGKRFPVLIQGPTSAGKTSMIQYLANISGHKFVRINNHEHTDLQEYLGTYVAVDGKLVFKEGILVEALKNGHWIVLDELNLAPTDVLEALNRLLDDNRELFIPETQEVVHPHPDFMLFATQNPPGIYGGRKILSRAFKNRFLELHFDDIPQDELETILTERCQIAPSYSKKIVEVYRQLSVQRQSTRLFEQKNSFATLRDLFRWALRGAVGYEELAAHGYMILAERVRVPEERETVTRILEKVMRVKLDMDSYYESLENKLLLQSESSLVWTKGMRKLAVLVATSMKYNEPLLLVGETGCGKTTVCQILAHFEGKSLVTVNAHQNTETSDLLGAQRPVRNKKGTNAALTSILQEVLLQNGMAPSDDLIGSLLAVYDSLPKEKVDEEKRSEIKRLRHDLTNLFEWCDGPLVQAMKSGDFFLLDEISLADDSVLERLNSVLEPERSLLLAEKGTEVEPIYASSGFQFLATMNPGGDYGKKELSPALRNRFTEIWVPSMEDMNDTLQIVQSRLDTPFKQLCSPIIEFAKWYAMTFGGGRISSGVISLRDILAWVAFINHAQLDPPSALYHGSLMVFVDSLGTNNTSFLATNEHNLMLQKQSCIEKLSELAGCKFETEGNLELQITESHIKIGHFGIPKNQSPSLTEPFALHAPTTALNAMRVLRGMQVKKPILLEGSPGVGKTSLISALAQASGNPLIRINLSEQTDLVDLFGSDVPTEGGKAGEFVWRDAPFLRAMKHGEWVLLDEMNLASQSVLEGLNACLDHRGTAYIPELGRSFPRHEKFTVFAAQNPQAQGGGRKGLPKSFVNRFTVVYVDTLKAEDLTLIAKHLYPSIDPKISKGIIDVISRIEKEVVIEKKWGQSGGPWEFNLRDTLRWLDMYSSRNLADDITPSDFLNMIVCQRFRTSKDQNMARACFEEVFGPLKRRDKYYNLTETFLQAGGCALARSEPVQYRSDEHLLPLQCNFEVMESALRSVVHNLPLILTGPSSSGKTSIVKFLGSILGRKVDIFAMNNDVDSTDILGGFEQVDLTKAVNNYIGEVIPFLHESLLASDLTSTKNSSIANLLKNLEQSQYDTTNFDQLLSALESLELGHLAARGREISNKINLSKGIRFEWFDGLLVKAVQNGHWLILDNANLCSPSVLDRLNSLLERNGKLIINECSNEFGEPRVITPHPDFRLFLTTDPKYGELSRAMRNRGVEVFLDSLNARLTTFDRSLLGVEEQEISTEKFKMEERIEKLKLEEENKAGVSRIPLSACIHSELSTTRHLGVLHDMVMERSMTSVSLGALSPQTADDLKSLRDTIHSSKLFEADFELNVDSMIEEYTLLQGIATHRQMVVYLNDFSEHLKSKGFSLSEFEHLQPLNPLLNTFVNITFNKEDLHVYGSESIYLFQALELLLHAREFVLSLLKTSMEKNAKDLTYLERSAAFELGRTLKKYPKVQIFRIMNELLSFIFEAFQGPSTMFKVPGAFEAISNFLILWNSLAESASGQNASKLPIYKELIQEWYDSVKSHWLPLNVVSLLHTLKSFEQDINMTTGLSMEVIWHGSRGNYPGSASSWEKAMRIVEISNNFDLVTRSLPFSSQMQELSRLLQEVFRDVSANEVPDSEFNDLCTLLLDGITRLSSVSNYALQAQDFGTEYRFLFNFIMADNSSKLSLHDRIATKARAPTIKLIASSRDGKMPYPSVFDTLWNIDTSESFVDGMFTDKYLQALFSKVDNFTSCSGELLDGTYSEMIEMRQLSIENSESILRDKIQVFLALLVQWYMHIIDLHKDVISESSAALLSTITVEAAENFSLENLDLPVKEMFFIDVVDRYFGPAVRTALKAKDLSSLGKAWVLFSCGCIQLYVPNTPFDPAQKEHIAYNFMAHQKAVAEEVRSLWKTLRTTSYGDEPIIGEELIPNLNSELVMPQVFRFESSSDQLFEEWDSFMKSNIDSETVKGLLNSAESFSEKFLDMSRLFQNNSARFLVRLRDSFTVFSDLNDLLRGYVCGLKLGFDLLSIETENKSSPVPSISWTTNINDLISSDRLSTSFESLRPFLKKQKPDSSLPEKTMKFFIKLCYTQRNCGKFDSVESVLQNAFQFLYYRWTLRRLKAEEEEIQNNSLFKYSDESADIGDDFRNLFPDHEDVVDADQEVSKRNDSFDEIYYQISKDYMDAFSASRDFNLEEIVEEGSSLSAFISKHATVASGNAEVGNFTALILQLSTSISAAQKRDEKLDFYHGYSTFEFKRALAIVNVTKKETMRLLAEWPEHLTLQCIARCCSEFANFPIKYSVSKLLQKVEQIYTYLVEWEKYAHSGVSLATQVNSIVELIISWRKLELQTWSSLFDHENYTLETSMGKWWFYLFEVLLLPTFGTEEVDHDSCSKIVSALNTFLGQTSYGEFGIRLNLIRSFEKHILTIDQISPIASALANVISFYEQFVPVVDKAIKEKKKALEKDISEVILLARWKDVNPDALKQSARRSHNSLYKIVRKYRAVLASQISTLVELGLPVDQSLTVGEKVTNYKKISDVFYDSILTNISTWNDRPTRFRKLDRVVENMGKYILMLESQTYPNLTEYTTSLLGEMEKLRNETPKKLTKENKKTIAALKAQKSKLMSDTIKDIKSMGIKVALQTKVIAAQSTSSLVLATANTFKNTKFEGSDVYFFRILDLLPRLRVSVSECNEEIPQPFVEKCMAAIENLVFTTTATRVPLGRFSRAFELFMDHKESFESLSETYDGKVSIVKATHRNSLMLNLESIKFNLYWVDKFISFVSSLQLELTPEMDKLLQKLGKIQMEALDLKRRIPHESTILTETSILWNDAYISFHEGAVEELTSLEKDVPCLSFVAKTLQILLADSTHTSFIQSSTSLESISSLEEIEKVLRSLSNAILIALQNVKENNDSFDTEKEEWFQESQTNLFESIKRLNAALISKYMKRSLDLISRHEYNASTSAIVQALVKFTLPLVDQYGSLLQSFLSKSKSNYFENSKSTYILATCLHHIAVNGFCSPQADQEQKQDDNLQDGTGLGDGSGAAESTKDIDEEDLAEAAQEENKEKDNKEDEMDEEKDNAHDIEGDMAGELEEAENDENDEQDQDEDEKLDEEIDDLDDSDPNAVDEKMWDEQVEDDKMKEKESDEVPQNQDDNLEGNDEDSKDKDEKSKDEAQADEMEDEPDADNKGEENSDEGEEENEEEQLGEQEDEVKNDDDGEALDDHVPESEVLDLPEDINLDSEGEQEEAEEAQQDDDMDMEDDQMPDNVDSAEEEGMEEEGKEEDDQQEGENEETGEVEENAENDEDNEDATNEEDANEDMNSDVEELKNENAEEDLKADNASKLEAEGNDGADQDNDTEEINSDVKQESGNRGQGDDNEDTQENEDVGAAGGASLQMDQKDDSSNSNDDVKDEISESLKQLGDSLKEFHRRRQEIKEASERDEQLKETANENPDDFEHVDGDNADTDTQAMGSADKDQVQKIDEDKAMDQEEENEEVKVKEELSTKDEGAELENPEVKEDVEMEEDSKKEDSIDGRIHLTFKNEQIFETDQNQVKVEDMDEDEEDVEEEVNMEIQKPSSEQSAVIEYETALKLWSSSEQATQELASGLCEQLRLILEPTMSTKLKGDYKTGKRLNMKRIIPYIASDFRKDKIWLRRTKPSKRQYQIMIAVDDSKSMTESNSHELAFHSIALVSKALTQLESGEISIVRFGEDVKVVHPFEKPFNFKDSGPQVFQWFDFQQTKTDVKKLCSTSLDLFEKARASTSTDIWQLQIIISDGVCEDHESLLRLVREARDKKVMLVFVILDGINQKESILDMSQVNYVPDSHGGTSLKVTKYLDSFPFEFYVVVKNINELPQMLSLILRQYFSEISSI</sequence>
<organism evidence="1 2">
    <name type="scientific">Naganishia cerealis</name>
    <dbReference type="NCBI Taxonomy" id="610337"/>
    <lineage>
        <taxon>Eukaryota</taxon>
        <taxon>Fungi</taxon>
        <taxon>Dikarya</taxon>
        <taxon>Basidiomycota</taxon>
        <taxon>Agaricomycotina</taxon>
        <taxon>Tremellomycetes</taxon>
        <taxon>Filobasidiales</taxon>
        <taxon>Filobasidiaceae</taxon>
        <taxon>Naganishia</taxon>
    </lineage>
</organism>
<evidence type="ECO:0000313" key="2">
    <source>
        <dbReference type="Proteomes" id="UP001241377"/>
    </source>
</evidence>